<dbReference type="PANTHER" id="PTHR19134:SF331">
    <property type="entry name" value="RECEPTOR-TYPE TYROSINE-PROTEIN PHOSPHATASE V"/>
    <property type="match status" value="1"/>
</dbReference>
<dbReference type="AlphaFoldDB" id="A0A8C4YGS1"/>
<evidence type="ECO:0000259" key="4">
    <source>
        <dbReference type="PROSITE" id="PS50056"/>
    </source>
</evidence>
<evidence type="ECO:0000313" key="6">
    <source>
        <dbReference type="Proteomes" id="UP000694390"/>
    </source>
</evidence>
<feature type="domain" description="Tyrosine specific protein phosphatases" evidence="4">
    <location>
        <begin position="44"/>
        <end position="88"/>
    </location>
</feature>
<dbReference type="Proteomes" id="UP000694390">
    <property type="component" value="Unassembled WGS sequence"/>
</dbReference>
<dbReference type="InterPro" id="IPR029021">
    <property type="entry name" value="Prot-tyrosine_phosphatase-like"/>
</dbReference>
<dbReference type="InterPro" id="IPR050348">
    <property type="entry name" value="Protein-Tyr_Phosphatase"/>
</dbReference>
<dbReference type="GeneTree" id="ENSGT00940000164079"/>
<dbReference type="InterPro" id="IPR000242">
    <property type="entry name" value="PTP_cat"/>
</dbReference>
<reference evidence="5" key="1">
    <citation type="submission" date="2025-08" db="UniProtKB">
        <authorList>
            <consortium name="Ensembl"/>
        </authorList>
    </citation>
    <scope>IDENTIFICATION</scope>
</reference>
<keyword evidence="2" id="KW-0904">Protein phosphatase</keyword>
<name>A0A8C4YGS1_9SAUR</name>
<dbReference type="Ensembl" id="ENSGEVT00005026193.1">
    <property type="protein sequence ID" value="ENSGEVP00005024912.1"/>
    <property type="gene ID" value="ENSGEVG00005017566.1"/>
</dbReference>
<keyword evidence="6" id="KW-1185">Reference proteome</keyword>
<evidence type="ECO:0000259" key="3">
    <source>
        <dbReference type="PROSITE" id="PS50055"/>
    </source>
</evidence>
<dbReference type="GO" id="GO:0004725">
    <property type="term" value="F:protein tyrosine phosphatase activity"/>
    <property type="evidence" value="ECO:0007669"/>
    <property type="project" value="UniProtKB-EC"/>
</dbReference>
<dbReference type="SUPFAM" id="SSF52799">
    <property type="entry name" value="(Phosphotyrosine protein) phosphatases II"/>
    <property type="match status" value="1"/>
</dbReference>
<dbReference type="Pfam" id="PF00102">
    <property type="entry name" value="Y_phosphatase"/>
    <property type="match status" value="1"/>
</dbReference>
<evidence type="ECO:0000313" key="5">
    <source>
        <dbReference type="Ensembl" id="ENSGEVP00005024912.1"/>
    </source>
</evidence>
<sequence length="113" mass="12625">MLWRWPQDRALNRTERDLALARSVSPLISQTSGVSGNPGDPGSSAGVGRSGTFIALDRLLQQLKQEKVVDVFNTIYTMRMSRYSMIQTLVRPWTFSLQPCCQISLLIQVTGPL</sequence>
<accession>A0A8C4YGS1</accession>
<evidence type="ECO:0000256" key="2">
    <source>
        <dbReference type="ARBA" id="ARBA00022912"/>
    </source>
</evidence>
<proteinExistence type="predicted"/>
<evidence type="ECO:0000256" key="1">
    <source>
        <dbReference type="ARBA" id="ARBA00013064"/>
    </source>
</evidence>
<dbReference type="PRINTS" id="PR00700">
    <property type="entry name" value="PRTYPHPHTASE"/>
</dbReference>
<dbReference type="PROSITE" id="PS50055">
    <property type="entry name" value="TYR_PHOSPHATASE_PTP"/>
    <property type="match status" value="1"/>
</dbReference>
<dbReference type="PROSITE" id="PS50056">
    <property type="entry name" value="TYR_PHOSPHATASE_2"/>
    <property type="match status" value="1"/>
</dbReference>
<protein>
    <recommendedName>
        <fullName evidence="1">protein-tyrosine-phosphatase</fullName>
        <ecNumber evidence="1">3.1.3.48</ecNumber>
    </recommendedName>
</protein>
<dbReference type="PANTHER" id="PTHR19134">
    <property type="entry name" value="RECEPTOR-TYPE TYROSINE-PROTEIN PHOSPHATASE"/>
    <property type="match status" value="1"/>
</dbReference>
<feature type="domain" description="Tyrosine-protein phosphatase" evidence="3">
    <location>
        <begin position="1"/>
        <end position="88"/>
    </location>
</feature>
<dbReference type="Gene3D" id="3.90.190.10">
    <property type="entry name" value="Protein tyrosine phosphatase superfamily"/>
    <property type="match status" value="1"/>
</dbReference>
<keyword evidence="2" id="KW-0378">Hydrolase</keyword>
<dbReference type="EC" id="3.1.3.48" evidence="1"/>
<reference evidence="5" key="2">
    <citation type="submission" date="2025-09" db="UniProtKB">
        <authorList>
            <consortium name="Ensembl"/>
        </authorList>
    </citation>
    <scope>IDENTIFICATION</scope>
</reference>
<dbReference type="InterPro" id="IPR000387">
    <property type="entry name" value="Tyr_Pase_dom"/>
</dbReference>
<organism evidence="5 6">
    <name type="scientific">Gopherus evgoodei</name>
    <name type="common">Goodes thornscrub tortoise</name>
    <dbReference type="NCBI Taxonomy" id="1825980"/>
    <lineage>
        <taxon>Eukaryota</taxon>
        <taxon>Metazoa</taxon>
        <taxon>Chordata</taxon>
        <taxon>Craniata</taxon>
        <taxon>Vertebrata</taxon>
        <taxon>Euteleostomi</taxon>
        <taxon>Archelosauria</taxon>
        <taxon>Testudinata</taxon>
        <taxon>Testudines</taxon>
        <taxon>Cryptodira</taxon>
        <taxon>Durocryptodira</taxon>
        <taxon>Testudinoidea</taxon>
        <taxon>Testudinidae</taxon>
        <taxon>Gopherus</taxon>
    </lineage>
</organism>